<dbReference type="AlphaFoldDB" id="A0A7V1CVV7"/>
<evidence type="ECO:0000256" key="1">
    <source>
        <dbReference type="ARBA" id="ARBA00023115"/>
    </source>
</evidence>
<dbReference type="SUPFAM" id="SSF53335">
    <property type="entry name" value="S-adenosyl-L-methionine-dependent methyltransferases"/>
    <property type="match status" value="1"/>
</dbReference>
<keyword evidence="1" id="KW-0620">Polyamine biosynthesis</keyword>
<name>A0A7V1CVV7_9GAMM</name>
<dbReference type="Proteomes" id="UP000886188">
    <property type="component" value="Unassembled WGS sequence"/>
</dbReference>
<dbReference type="EMBL" id="DRGM01000015">
    <property type="protein sequence ID" value="HEA15070.1"/>
    <property type="molecule type" value="Genomic_DNA"/>
</dbReference>
<dbReference type="GO" id="GO:0032259">
    <property type="term" value="P:methylation"/>
    <property type="evidence" value="ECO:0007669"/>
    <property type="project" value="UniProtKB-KW"/>
</dbReference>
<comment type="caution">
    <text evidence="2">The sequence shown here is derived from an EMBL/GenBank/DDBJ whole genome shotgun (WGS) entry which is preliminary data.</text>
</comment>
<sequence>MEHFFEDNGAVKHSFIEDCHRIGQLLYWHKYGADCIQVRQHKQLRWLLINETLQSVVEKSSPSHLLFPHLQYLAQLWQPLPAPNAVLELGLGGGAIRNYLQHTYPDSQLLSVEKNPNIIHCYKRFFGGDHASNLRCFDAEAVLEHGPQYDWIILDLFSQLDAPLFLYKHRFYEKLRSALAKHGYLFINFLSQHESQLKQLEHLLITTFGKIPSIEKIPGYANNIVVIRK</sequence>
<gene>
    <name evidence="2" type="ORF">ENH88_01185</name>
</gene>
<keyword evidence="2" id="KW-0808">Transferase</keyword>
<keyword evidence="2" id="KW-0489">Methyltransferase</keyword>
<protein>
    <submittedName>
        <fullName evidence="2">SAM-dependent methyltransferase</fullName>
    </submittedName>
</protein>
<dbReference type="PANTHER" id="PTHR43317:SF1">
    <property type="entry name" value="THERMOSPERMINE SYNTHASE ACAULIS5"/>
    <property type="match status" value="1"/>
</dbReference>
<proteinExistence type="predicted"/>
<accession>A0A7V1CVV7</accession>
<dbReference type="GO" id="GO:0008168">
    <property type="term" value="F:methyltransferase activity"/>
    <property type="evidence" value="ECO:0007669"/>
    <property type="project" value="UniProtKB-KW"/>
</dbReference>
<dbReference type="RefSeq" id="WP_304178600.1">
    <property type="nucleotide sequence ID" value="NZ_DRGM01000015.1"/>
</dbReference>
<organism evidence="2">
    <name type="scientific">Pseudoalteromonas prydzensis</name>
    <dbReference type="NCBI Taxonomy" id="182141"/>
    <lineage>
        <taxon>Bacteria</taxon>
        <taxon>Pseudomonadati</taxon>
        <taxon>Pseudomonadota</taxon>
        <taxon>Gammaproteobacteria</taxon>
        <taxon>Alteromonadales</taxon>
        <taxon>Pseudoalteromonadaceae</taxon>
        <taxon>Pseudoalteromonas</taxon>
    </lineage>
</organism>
<dbReference type="GO" id="GO:0006596">
    <property type="term" value="P:polyamine biosynthetic process"/>
    <property type="evidence" value="ECO:0007669"/>
    <property type="project" value="UniProtKB-KW"/>
</dbReference>
<dbReference type="PANTHER" id="PTHR43317">
    <property type="entry name" value="THERMOSPERMINE SYNTHASE ACAULIS5"/>
    <property type="match status" value="1"/>
</dbReference>
<dbReference type="Gene3D" id="3.40.50.150">
    <property type="entry name" value="Vaccinia Virus protein VP39"/>
    <property type="match status" value="1"/>
</dbReference>
<reference evidence="2" key="1">
    <citation type="journal article" date="2020" name="mSystems">
        <title>Genome- and Community-Level Interaction Insights into Carbon Utilization and Element Cycling Functions of Hydrothermarchaeota in Hydrothermal Sediment.</title>
        <authorList>
            <person name="Zhou Z."/>
            <person name="Liu Y."/>
            <person name="Xu W."/>
            <person name="Pan J."/>
            <person name="Luo Z.H."/>
            <person name="Li M."/>
        </authorList>
    </citation>
    <scope>NUCLEOTIDE SEQUENCE [LARGE SCALE GENOMIC DNA]</scope>
    <source>
        <strain evidence="2">HyVt-346</strain>
    </source>
</reference>
<evidence type="ECO:0000313" key="2">
    <source>
        <dbReference type="EMBL" id="HEA15070.1"/>
    </source>
</evidence>
<dbReference type="InterPro" id="IPR029063">
    <property type="entry name" value="SAM-dependent_MTases_sf"/>
</dbReference>
<dbReference type="CDD" id="cd02440">
    <property type="entry name" value="AdoMet_MTases"/>
    <property type="match status" value="1"/>
</dbReference>